<keyword evidence="4" id="KW-1185">Reference proteome</keyword>
<name>A0ABY1ZMG6_9GAMM</name>
<dbReference type="EMBL" id="SJDL01000008">
    <property type="protein sequence ID" value="TBW57448.1"/>
    <property type="molecule type" value="Genomic_DNA"/>
</dbReference>
<feature type="chain" id="PRO_5046996616" evidence="2">
    <location>
        <begin position="20"/>
        <end position="138"/>
    </location>
</feature>
<reference evidence="3 4" key="1">
    <citation type="submission" date="2019-02" db="EMBL/GenBank/DDBJ databases">
        <title>Marinobacter halodurans sp. nov., a marine bacterium isolated from sea tidal flat.</title>
        <authorList>
            <person name="Yoo Y."/>
            <person name="Lee D.W."/>
            <person name="Kim B.S."/>
            <person name="Kim J.-J."/>
        </authorList>
    </citation>
    <scope>NUCLEOTIDE SEQUENCE [LARGE SCALE GENOMIC DNA]</scope>
    <source>
        <strain evidence="3 4">YJ-S3-2</strain>
    </source>
</reference>
<dbReference type="Proteomes" id="UP000313645">
    <property type="component" value="Unassembled WGS sequence"/>
</dbReference>
<evidence type="ECO:0000256" key="1">
    <source>
        <dbReference type="SAM" id="MobiDB-lite"/>
    </source>
</evidence>
<feature type="region of interest" description="Disordered" evidence="1">
    <location>
        <begin position="98"/>
        <end position="129"/>
    </location>
</feature>
<accession>A0ABY1ZMG6</accession>
<feature type="compositionally biased region" description="Polar residues" evidence="1">
    <location>
        <begin position="107"/>
        <end position="126"/>
    </location>
</feature>
<comment type="caution">
    <text evidence="3">The sequence shown here is derived from an EMBL/GenBank/DDBJ whole genome shotgun (WGS) entry which is preliminary data.</text>
</comment>
<proteinExistence type="predicted"/>
<organism evidence="3 4">
    <name type="scientific">Marinobacter halodurans</name>
    <dbReference type="NCBI Taxonomy" id="2528979"/>
    <lineage>
        <taxon>Bacteria</taxon>
        <taxon>Pseudomonadati</taxon>
        <taxon>Pseudomonadota</taxon>
        <taxon>Gammaproteobacteria</taxon>
        <taxon>Pseudomonadales</taxon>
        <taxon>Marinobacteraceae</taxon>
        <taxon>Marinobacter</taxon>
    </lineage>
</organism>
<gene>
    <name evidence="3" type="ORF">EZI54_07250</name>
</gene>
<sequence>MKRALLLILMVALGSNAVADEWDPVKSTSDRFNEKSDGINEDLNESLNDALQTAKDNNPLQGVCGMDFSLSGNLGFDLPDLSCEKFLPEIGFSPSLQFSPSEPMMDTVQNGFSDASGSGDYFNNPSDDLDGTVIEGFE</sequence>
<evidence type="ECO:0000313" key="3">
    <source>
        <dbReference type="EMBL" id="TBW57448.1"/>
    </source>
</evidence>
<dbReference type="RefSeq" id="WP_131480516.1">
    <property type="nucleotide sequence ID" value="NZ_SJDL01000008.1"/>
</dbReference>
<keyword evidence="2" id="KW-0732">Signal</keyword>
<evidence type="ECO:0000256" key="2">
    <source>
        <dbReference type="SAM" id="SignalP"/>
    </source>
</evidence>
<evidence type="ECO:0000313" key="4">
    <source>
        <dbReference type="Proteomes" id="UP000313645"/>
    </source>
</evidence>
<feature type="signal peptide" evidence="2">
    <location>
        <begin position="1"/>
        <end position="19"/>
    </location>
</feature>
<protein>
    <submittedName>
        <fullName evidence="3">Uncharacterized protein</fullName>
    </submittedName>
</protein>